<comment type="caution">
    <text evidence="1">The sequence shown here is derived from an EMBL/GenBank/DDBJ whole genome shotgun (WGS) entry which is preliminary data.</text>
</comment>
<organism evidence="1 2">
    <name type="scientific">Mycoplasma testudineum</name>
    <dbReference type="NCBI Taxonomy" id="244584"/>
    <lineage>
        <taxon>Bacteria</taxon>
        <taxon>Bacillati</taxon>
        <taxon>Mycoplasmatota</taxon>
        <taxon>Mollicutes</taxon>
        <taxon>Mycoplasmataceae</taxon>
        <taxon>Mycoplasma</taxon>
    </lineage>
</organism>
<protein>
    <submittedName>
        <fullName evidence="1">Uncharacterized protein</fullName>
    </submittedName>
</protein>
<dbReference type="Proteomes" id="UP000295518">
    <property type="component" value="Unassembled WGS sequence"/>
</dbReference>
<name>A0A4R6IJG7_9MOLU</name>
<evidence type="ECO:0000313" key="2">
    <source>
        <dbReference type="Proteomes" id="UP000295518"/>
    </source>
</evidence>
<sequence length="247" mass="28879">MFKWIKTAFSTPEFNKSNLNDSFKLDEWVINFKDGKLFSISDSDFTIFENFEITGGIHPKAIKSLHLEKDFHFYVSSIPVILNNYHLTTKNKSIKIVQKLKLIEKVSELILVIDIYLDRSGNLNIKTSTLFDTKTYFNIMLDFKISSEFRKIKYSNMEIELKDDFNFTNDLAGENLMIPFLKSDTTTFELHSTMSLFEIQGHKLYLSPSSKGSKKDVKNYWLSYNENVGTNLMIIKKLRQISKFRII</sequence>
<reference evidence="1 2" key="1">
    <citation type="submission" date="2019-03" db="EMBL/GenBank/DDBJ databases">
        <title>Genomic Encyclopedia of Archaeal and Bacterial Type Strains, Phase II (KMG-II): from individual species to whole genera.</title>
        <authorList>
            <person name="Goeker M."/>
        </authorList>
    </citation>
    <scope>NUCLEOTIDE SEQUENCE [LARGE SCALE GENOMIC DNA]</scope>
    <source>
        <strain evidence="1 2">ATCC 700618</strain>
    </source>
</reference>
<accession>A0A4R6IJG7</accession>
<dbReference type="RefSeq" id="WP_094255013.1">
    <property type="nucleotide sequence ID" value="NZ_NNCE01000010.1"/>
</dbReference>
<dbReference type="EMBL" id="SNWN01000001">
    <property type="protein sequence ID" value="TDO22164.1"/>
    <property type="molecule type" value="Genomic_DNA"/>
</dbReference>
<dbReference type="AlphaFoldDB" id="A0A4R6IJG7"/>
<gene>
    <name evidence="1" type="ORF">EI74_0023</name>
</gene>
<proteinExistence type="predicted"/>
<keyword evidence="2" id="KW-1185">Reference proteome</keyword>
<evidence type="ECO:0000313" key="1">
    <source>
        <dbReference type="EMBL" id="TDO22164.1"/>
    </source>
</evidence>